<evidence type="ECO:0000313" key="2">
    <source>
        <dbReference type="Proteomes" id="UP000729357"/>
    </source>
</evidence>
<dbReference type="AlphaFoldDB" id="A0A9P8FIR1"/>
<dbReference type="Gene3D" id="1.25.10.10">
    <property type="entry name" value="Leucine-rich Repeat Variant"/>
    <property type="match status" value="1"/>
</dbReference>
<dbReference type="SUPFAM" id="SSF48371">
    <property type="entry name" value="ARM repeat"/>
    <property type="match status" value="1"/>
</dbReference>
<dbReference type="Proteomes" id="UP000729357">
    <property type="component" value="Unassembled WGS sequence"/>
</dbReference>
<reference evidence="1" key="1">
    <citation type="journal article" date="2021" name="J Fungi (Basel)">
        <title>Virulence traits and population genomics of the black yeast Aureobasidium melanogenum.</title>
        <authorList>
            <person name="Cernosa A."/>
            <person name="Sun X."/>
            <person name="Gostincar C."/>
            <person name="Fang C."/>
            <person name="Gunde-Cimerman N."/>
            <person name="Song Z."/>
        </authorList>
    </citation>
    <scope>NUCLEOTIDE SEQUENCE</scope>
    <source>
        <strain evidence="1">EXF-9298</strain>
    </source>
</reference>
<evidence type="ECO:0000313" key="1">
    <source>
        <dbReference type="EMBL" id="KAG9975055.1"/>
    </source>
</evidence>
<sequence>MVKRHPNNVPLGDVLPVLIQLLPLREDYEENEAVFEMIVSLYQQQNTVIQGLTGSILPVLQKVLSPPEEQLSDETRQKVMQLAQYLQSQ</sequence>
<name>A0A9P8FIR1_AURME</name>
<dbReference type="InterPro" id="IPR011989">
    <property type="entry name" value="ARM-like"/>
</dbReference>
<keyword evidence="2" id="KW-1185">Reference proteome</keyword>
<dbReference type="InterPro" id="IPR016024">
    <property type="entry name" value="ARM-type_fold"/>
</dbReference>
<reference evidence="1" key="2">
    <citation type="submission" date="2021-08" db="EMBL/GenBank/DDBJ databases">
        <authorList>
            <person name="Gostincar C."/>
            <person name="Sun X."/>
            <person name="Song Z."/>
            <person name="Gunde-Cimerman N."/>
        </authorList>
    </citation>
    <scope>NUCLEOTIDE SEQUENCE</scope>
    <source>
        <strain evidence="1">EXF-9298</strain>
    </source>
</reference>
<comment type="caution">
    <text evidence="1">The sequence shown here is derived from an EMBL/GenBank/DDBJ whole genome shotgun (WGS) entry which is preliminary data.</text>
</comment>
<organism evidence="1 2">
    <name type="scientific">Aureobasidium melanogenum</name>
    <name type="common">Aureobasidium pullulans var. melanogenum</name>
    <dbReference type="NCBI Taxonomy" id="46634"/>
    <lineage>
        <taxon>Eukaryota</taxon>
        <taxon>Fungi</taxon>
        <taxon>Dikarya</taxon>
        <taxon>Ascomycota</taxon>
        <taxon>Pezizomycotina</taxon>
        <taxon>Dothideomycetes</taxon>
        <taxon>Dothideomycetidae</taxon>
        <taxon>Dothideales</taxon>
        <taxon>Saccotheciaceae</taxon>
        <taxon>Aureobasidium</taxon>
    </lineage>
</organism>
<protein>
    <submittedName>
        <fullName evidence="1">Uncharacterized protein</fullName>
    </submittedName>
</protein>
<proteinExistence type="predicted"/>
<feature type="non-terminal residue" evidence="1">
    <location>
        <position position="89"/>
    </location>
</feature>
<gene>
    <name evidence="1" type="ORF">KCU98_g11599</name>
</gene>
<accession>A0A9P8FIR1</accession>
<dbReference type="EMBL" id="JAHFXS010001883">
    <property type="protein sequence ID" value="KAG9975055.1"/>
    <property type="molecule type" value="Genomic_DNA"/>
</dbReference>